<proteinExistence type="predicted"/>
<keyword evidence="2" id="KW-0645">Protease</keyword>
<organism evidence="2">
    <name type="scientific">Clostridioides difficile</name>
    <name type="common">Peptoclostridium difficile</name>
    <dbReference type="NCBI Taxonomy" id="1496"/>
    <lineage>
        <taxon>Bacteria</taxon>
        <taxon>Bacillati</taxon>
        <taxon>Bacillota</taxon>
        <taxon>Clostridia</taxon>
        <taxon>Peptostreptococcales</taxon>
        <taxon>Peptostreptococcaceae</taxon>
        <taxon>Clostridioides</taxon>
    </lineage>
</organism>
<name>A0A381I8Y5_CLODI</name>
<dbReference type="GO" id="GO:0045148">
    <property type="term" value="F:tripeptide aminopeptidase activity"/>
    <property type="evidence" value="ECO:0007669"/>
    <property type="project" value="UniProtKB-EC"/>
</dbReference>
<dbReference type="EMBL" id="UFWD01000001">
    <property type="protein sequence ID" value="SUY22595.1"/>
    <property type="molecule type" value="Genomic_DNA"/>
</dbReference>
<dbReference type="SUPFAM" id="SSF53187">
    <property type="entry name" value="Zn-dependent exopeptidases"/>
    <property type="match status" value="1"/>
</dbReference>
<protein>
    <submittedName>
        <fullName evidence="2">Peptidase T</fullName>
        <ecNumber evidence="2">3.4.11.4</ecNumber>
    </submittedName>
</protein>
<reference evidence="2" key="1">
    <citation type="submission" date="2018-06" db="EMBL/GenBank/DDBJ databases">
        <authorList>
            <consortium name="Pathogen Informatics"/>
            <person name="Doyle S."/>
        </authorList>
    </citation>
    <scope>NUCLEOTIDE SEQUENCE</scope>
    <source>
        <strain evidence="2">NCTC13307</strain>
    </source>
</reference>
<keyword evidence="2" id="KW-0031">Aminopeptidase</keyword>
<dbReference type="AlphaFoldDB" id="A0A381I8Y5"/>
<evidence type="ECO:0000313" key="2">
    <source>
        <dbReference type="EMBL" id="SUY22595.1"/>
    </source>
</evidence>
<dbReference type="GO" id="GO:0005829">
    <property type="term" value="C:cytosol"/>
    <property type="evidence" value="ECO:0007669"/>
    <property type="project" value="TreeGrafter"/>
</dbReference>
<evidence type="ECO:0000256" key="1">
    <source>
        <dbReference type="ARBA" id="ARBA00001947"/>
    </source>
</evidence>
<dbReference type="EC" id="3.4.11.4" evidence="2"/>
<dbReference type="Gene3D" id="3.40.630.10">
    <property type="entry name" value="Zn peptidases"/>
    <property type="match status" value="1"/>
</dbReference>
<gene>
    <name evidence="2" type="primary">pepT_1</name>
    <name evidence="2" type="ORF">NCTC13307_01284</name>
</gene>
<dbReference type="PANTHER" id="PTHR42994:SF1">
    <property type="entry name" value="PEPTIDASE T"/>
    <property type="match status" value="1"/>
</dbReference>
<dbReference type="PANTHER" id="PTHR42994">
    <property type="entry name" value="PEPTIDASE T"/>
    <property type="match status" value="1"/>
</dbReference>
<comment type="cofactor">
    <cofactor evidence="1">
        <name>Zn(2+)</name>
        <dbReference type="ChEBI" id="CHEBI:29105"/>
    </cofactor>
</comment>
<sequence length="174" mass="19423">MKQKVVERFLKYVSFDTTSNSQCENCPSSEGQRVLAKYIVEELKTMGVDDVSLDENSYIMATLKGNTDGVDTIGFISHLDTIEDVSGKDIKPRIIENYDGKDIVLNEALNVITYVKDSPELEEFKGDDLIVTDGTTLLGSDDKAGIAEIVTAIEYLINHPEIKHGDIKNRIYTR</sequence>
<accession>A0A381I8Y5</accession>
<keyword evidence="2" id="KW-0378">Hydrolase</keyword>